<accession>A0A1Y4LVJ7</accession>
<protein>
    <submittedName>
        <fullName evidence="1">Uncharacterized protein</fullName>
    </submittedName>
</protein>
<dbReference type="Proteomes" id="UP000195447">
    <property type="component" value="Unassembled WGS sequence"/>
</dbReference>
<comment type="caution">
    <text evidence="1">The sequence shown here is derived from an EMBL/GenBank/DDBJ whole genome shotgun (WGS) entry which is preliminary data.</text>
</comment>
<dbReference type="EMBL" id="NFKM01000009">
    <property type="protein sequence ID" value="OUP60618.1"/>
    <property type="molecule type" value="Genomic_DNA"/>
</dbReference>
<proteinExistence type="predicted"/>
<name>A0A1Y4LVJ7_9FIRM</name>
<evidence type="ECO:0000313" key="2">
    <source>
        <dbReference type="Proteomes" id="UP000195447"/>
    </source>
</evidence>
<keyword evidence="2" id="KW-1185">Reference proteome</keyword>
<dbReference type="AlphaFoldDB" id="A0A1Y4LVJ7"/>
<organism evidence="1 2">
    <name type="scientific">Faecalitalea cylindroides</name>
    <dbReference type="NCBI Taxonomy" id="39483"/>
    <lineage>
        <taxon>Bacteria</taxon>
        <taxon>Bacillati</taxon>
        <taxon>Bacillota</taxon>
        <taxon>Erysipelotrichia</taxon>
        <taxon>Erysipelotrichales</taxon>
        <taxon>Erysipelotrichaceae</taxon>
        <taxon>Faecalitalea</taxon>
    </lineage>
</organism>
<sequence>MYVKVLFETGLLYERLYKDYFRGACYLYLVTLFEPSNKEYEKQYIRLCEIVREKNGFEWEYYITLIHDISDIEKYIDELLNKNNEKTKQPKTKSTTTKYVSKPVYSKVKTVKNSTSKFEEFNAESYLHSLGYKVGSTGLNEYQRRSLLKRVLNEGKISKYDVIEILERNISMFGHRRDRQKAVSDWKNDLRYIKENF</sequence>
<evidence type="ECO:0000313" key="1">
    <source>
        <dbReference type="EMBL" id="OUP60618.1"/>
    </source>
</evidence>
<gene>
    <name evidence="1" type="ORF">B5F14_05785</name>
</gene>
<reference evidence="2" key="1">
    <citation type="submission" date="2017-04" db="EMBL/GenBank/DDBJ databases">
        <title>Function of individual gut microbiota members based on whole genome sequencing of pure cultures obtained from chicken caecum.</title>
        <authorList>
            <person name="Medvecky M."/>
            <person name="Cejkova D."/>
            <person name="Polansky O."/>
            <person name="Karasova D."/>
            <person name="Kubasova T."/>
            <person name="Cizek A."/>
            <person name="Rychlik I."/>
        </authorList>
    </citation>
    <scope>NUCLEOTIDE SEQUENCE [LARGE SCALE GENOMIC DNA]</scope>
    <source>
        <strain evidence="2">An178</strain>
    </source>
</reference>